<evidence type="ECO:0000313" key="9">
    <source>
        <dbReference type="EMBL" id="OPH50413.1"/>
    </source>
</evidence>
<dbReference type="InterPro" id="IPR013378">
    <property type="entry name" value="InlB-like_B-rpt"/>
</dbReference>
<evidence type="ECO:0008006" key="11">
    <source>
        <dbReference type="Google" id="ProtNLM"/>
    </source>
</evidence>
<dbReference type="NCBIfam" id="TIGR02543">
    <property type="entry name" value="List_Bact_rpt"/>
    <property type="match status" value="1"/>
</dbReference>
<dbReference type="RefSeq" id="WP_158082261.1">
    <property type="nucleotide sequence ID" value="NZ_MBTG01000034.1"/>
</dbReference>
<feature type="signal peptide" evidence="6">
    <location>
        <begin position="1"/>
        <end position="24"/>
    </location>
</feature>
<dbReference type="Gene3D" id="2.60.40.4270">
    <property type="entry name" value="Listeria-Bacteroides repeat domain"/>
    <property type="match status" value="1"/>
</dbReference>
<keyword evidence="6" id="KW-0732">Signal</keyword>
<organism evidence="9 10">
    <name type="scientific">Paenibacillus ferrarius</name>
    <dbReference type="NCBI Taxonomy" id="1469647"/>
    <lineage>
        <taxon>Bacteria</taxon>
        <taxon>Bacillati</taxon>
        <taxon>Bacillota</taxon>
        <taxon>Bacilli</taxon>
        <taxon>Bacillales</taxon>
        <taxon>Paenibacillaceae</taxon>
        <taxon>Paenibacillus</taxon>
    </lineage>
</organism>
<feature type="domain" description="SLH" evidence="8">
    <location>
        <begin position="2153"/>
        <end position="2216"/>
    </location>
</feature>
<name>A0A1V4HCE0_9BACL</name>
<dbReference type="Pfam" id="PF00395">
    <property type="entry name" value="SLH"/>
    <property type="match status" value="3"/>
</dbReference>
<accession>A0A1V4HCE0</accession>
<dbReference type="PANTHER" id="PTHR42767:SF1">
    <property type="entry name" value="ENDO-BETA-1,6-GALACTANASE-LIKE DOMAIN-CONTAINING PROTEIN"/>
    <property type="match status" value="1"/>
</dbReference>
<dbReference type="PROSITE" id="PS50022">
    <property type="entry name" value="FA58C_3"/>
    <property type="match status" value="2"/>
</dbReference>
<dbReference type="Proteomes" id="UP000190626">
    <property type="component" value="Unassembled WGS sequence"/>
</dbReference>
<dbReference type="CDD" id="cd18825">
    <property type="entry name" value="GH43_CtGH43-like"/>
    <property type="match status" value="1"/>
</dbReference>
<dbReference type="InterPro" id="IPR023296">
    <property type="entry name" value="Glyco_hydro_beta-prop_sf"/>
</dbReference>
<dbReference type="STRING" id="1469647.BC351_07055"/>
<keyword evidence="10" id="KW-1185">Reference proteome</keyword>
<comment type="similarity">
    <text evidence="2">Belongs to the glycosyl hydrolase 43 family.</text>
</comment>
<keyword evidence="4" id="KW-0326">Glycosidase</keyword>
<keyword evidence="3" id="KW-0378">Hydrolase</keyword>
<evidence type="ECO:0000256" key="5">
    <source>
        <dbReference type="SAM" id="MobiDB-lite"/>
    </source>
</evidence>
<comment type="subcellular location">
    <subcellularLocation>
        <location evidence="1">Cell envelope</location>
    </subcellularLocation>
</comment>
<feature type="chain" id="PRO_5038382322" description="F5/8 type C domain-containing protein" evidence="6">
    <location>
        <begin position="25"/>
        <end position="2340"/>
    </location>
</feature>
<dbReference type="InterPro" id="IPR000421">
    <property type="entry name" value="FA58C"/>
</dbReference>
<evidence type="ECO:0000259" key="8">
    <source>
        <dbReference type="PROSITE" id="PS51272"/>
    </source>
</evidence>
<evidence type="ECO:0000256" key="6">
    <source>
        <dbReference type="SAM" id="SignalP"/>
    </source>
</evidence>
<dbReference type="Pfam" id="PF14587">
    <property type="entry name" value="Glyco_hydr_30_2"/>
    <property type="match status" value="1"/>
</dbReference>
<dbReference type="Pfam" id="PF07532">
    <property type="entry name" value="Big_4"/>
    <property type="match status" value="1"/>
</dbReference>
<dbReference type="GO" id="GO:0030313">
    <property type="term" value="C:cell envelope"/>
    <property type="evidence" value="ECO:0007669"/>
    <property type="project" value="UniProtKB-SubCell"/>
</dbReference>
<evidence type="ECO:0000256" key="4">
    <source>
        <dbReference type="ARBA" id="ARBA00023295"/>
    </source>
</evidence>
<evidence type="ECO:0000313" key="10">
    <source>
        <dbReference type="Proteomes" id="UP000190626"/>
    </source>
</evidence>
<dbReference type="PANTHER" id="PTHR42767">
    <property type="entry name" value="ENDO-BETA-1,6-GALACTANASE"/>
    <property type="match status" value="1"/>
</dbReference>
<dbReference type="Pfam" id="PF00754">
    <property type="entry name" value="F5_F8_type_C"/>
    <property type="match status" value="3"/>
</dbReference>
<dbReference type="InterPro" id="IPR017853">
    <property type="entry name" value="GH"/>
</dbReference>
<dbReference type="PROSITE" id="PS51272">
    <property type="entry name" value="SLH"/>
    <property type="match status" value="3"/>
</dbReference>
<reference evidence="10" key="1">
    <citation type="submission" date="2016-07" db="EMBL/GenBank/DDBJ databases">
        <authorList>
            <person name="Florea S."/>
            <person name="Webb J.S."/>
            <person name="Jaromczyk J."/>
            <person name="Schardl C.L."/>
        </authorList>
    </citation>
    <scope>NUCLEOTIDE SEQUENCE [LARGE SCALE GENOMIC DNA]</scope>
    <source>
        <strain evidence="10">CY1</strain>
    </source>
</reference>
<dbReference type="InterPro" id="IPR011081">
    <property type="entry name" value="Big_4"/>
</dbReference>
<dbReference type="Gene3D" id="2.60.40.1080">
    <property type="match status" value="1"/>
</dbReference>
<feature type="domain" description="F5/8 type C" evidence="7">
    <location>
        <begin position="699"/>
        <end position="854"/>
    </location>
</feature>
<dbReference type="Gene3D" id="2.60.40.1180">
    <property type="entry name" value="Golgi alpha-mannosidase II"/>
    <property type="match status" value="1"/>
</dbReference>
<dbReference type="Gene3D" id="2.60.120.260">
    <property type="entry name" value="Galactose-binding domain-like"/>
    <property type="match status" value="3"/>
</dbReference>
<dbReference type="SUPFAM" id="SSF51445">
    <property type="entry name" value="(Trans)glycosidases"/>
    <property type="match status" value="1"/>
</dbReference>
<dbReference type="Gene3D" id="1.20.1270.90">
    <property type="entry name" value="AF1782-like"/>
    <property type="match status" value="1"/>
</dbReference>
<dbReference type="Gene3D" id="2.115.10.20">
    <property type="entry name" value="Glycosyl hydrolase domain, family 43"/>
    <property type="match status" value="1"/>
</dbReference>
<feature type="domain" description="F5/8 type C" evidence="7">
    <location>
        <begin position="484"/>
        <end position="637"/>
    </location>
</feature>
<dbReference type="InterPro" id="IPR042229">
    <property type="entry name" value="Listeria/Bacterioides_rpt_sf"/>
</dbReference>
<protein>
    <recommendedName>
        <fullName evidence="11">F5/8 type C domain-containing protein</fullName>
    </recommendedName>
</protein>
<dbReference type="Pfam" id="PF04616">
    <property type="entry name" value="Glyco_hydro_43"/>
    <property type="match status" value="1"/>
</dbReference>
<dbReference type="Gene3D" id="3.20.20.80">
    <property type="entry name" value="Glycosidases"/>
    <property type="match status" value="1"/>
</dbReference>
<feature type="region of interest" description="Disordered" evidence="5">
    <location>
        <begin position="1897"/>
        <end position="1939"/>
    </location>
</feature>
<sequence length="2340" mass="255581">MTTKVGRKLFASCLALTLVSPAFYGLTAQEASAATTTIDLDPSHMQQSWDGWGTSLAWFGNITGGWEDATRNALADALYSPQGLNFNIARYNIGGGENPAYKTMRQGGAVPGYSPSPGVFDWSQDANQRWWLKAAKARGANKLEAFSNSAPYYMTVSGSTTGNGGKDNLKSDQYNNFADYMATVVKHFRDDPDLQVNFDYLSPVNEPSTDYWKFKGNQEGSHYDVASQMKIINATRAKLDAKGLQSVKIAAMDESVLDTFITNWNSYDETTKANVGKMNTHSYGGSDRVGVSNQAKAAGKPLWMSEVDIGPSGIAHNHDDFEPALGLADRIMTDVTWLEPNGWVLWQAIESEKNMRDNEDMNWGIIHADFDTQEWWYTKKYYAMQQFSKFIPQGSRFIADNNDNTLAAYDPSKKKIYVVYRNANTTSQDISLNMSQFDAVAGNATPYVSSATENVAQKAEVSVVNKMLNATVSPKSITTFVIDGANYADSSEVGVIPQSQMSATASTSASGEDADKTLDGKANTNWHSAWSGTPAPAPHTITYNLGASYDDVYQLKYLPRQDNSYNGVATKYEIAVSTDGANFSPVAAGTWSNDKSEKTATFTPRPHTTHVKLTINESNNGDGTQFGSAAEINILRKPGFAVDISMLANAIQRATDFITANSASVDITKLQSLVNEANTVKNTPNVTQELVDTTLAKLNTEYSLLVSSDENGIIPQNQMTATSDNSAATEGPERTLDGNAGTNWHTAWDGSYTALPHSITYNLGKAYNGVYKLKYLPRQDADWNGVVTKFEISVSDNGTDFNKAAEGTWNADKTEKTATFNAQGANYVRFTALESRSDAGKQYGSAAEINLYNKDGFAIDKSSLNAAGTGAISVANDLISNFNKDLAYLITLKAQLAQADALLNSPAATQEEIEKLAGKITAEINTINSGFKQVSGISLFYAPEAYASNPSNLILDNNANTFYESNWASNGRKFRSGDYIIMDLGESKVDVGKLLVTPRQDNENGRIKEYKIYLSDNDLSGKTPDGTEQYLKDNFRFAANGSFDSTSKSVQNATFNSSKARYVAIQAITTGGDGNTLSVAEIAVSQKAGTTVFNTSGLQAAINQVRTVVGISPEVEDTIEKQIASIGVLSDMTRESIIYYTKVLNDMYNFYRGLGSVKSIISGEKWLDTEGVPIQAHGGGIVYNEKNKTYYWYGEDKSADNVGSGYVPVTGVHAYSSIDLYNWKNEGIVLPVFNNPQLGEDVLPAGDLPLYLSENSETYKTSGKPFDPKRVVTITKRDDDYTGSMKSPINSLSRYNSPERIAELNALYADKTNAEKQVMYKDFNWDKVVERPKVVYNKKTDKYVMWWHQDGPIAGEYWAAEGGVAISDSPTGPFKFLGTSRLPNNGWGGGEGEGMLRDMTLFVDDDDKAYLIYASEGNGTEIVMQLNDDYTGPAKNENNQSVEGVHWAKAIWNHREAPAIFKQDGVYYMITSGTKGWEPVAAQYHTATNILGPWTDKDNPARGYNNDKTFYSQSTFVLPYRDGNGNVVPNKFIFMGDRWNASNLKDSRYVWLPIDVNTQDKTIGFWWQDEWDFSYFQPGKKVTYNSNGGSVVRGAFGVTEGSKINAPANPKRKGYIFDGWYQDVVFQNAWDFTINTVQADFTLYAKWVPVDIAEVVPVNVTTVVYTAPKLPQTVTVRYNNAKTENKAVQWNAIDPSLYAVKNSFSVNGVVDGTTLAAVANVSVIEGVYFDRKALETLILNATLELHASTEGTAVGNYPAGSKQTLQNAINAAQNVFNNESAANEQLQQARGTLDNALTTFKNSAITEVKVQSITVTSPTDLINLLGRTLQMSAVVSPDEATNATVTWAVYERDGSPTDKATIDKDSGLLTVSKVGVVKVVATANDGSGVVGSKLISITSNQSNPDPDPGSGSNSNPVSVTPTTPPVVKEDPTRYVPNDSELRIDSTQDGQTSITATIDPKRLAQKLTDLHGKGSSVLNFEIPGEHASNAIQLPIQVLYNGYKENPGTILTIHSHLGTYDLPLSILKREDVASLANAEDATLIVRMDKVKAQPKEQFERSLTNKGLERVSDIIDYKVILKSKDKEVEITNFGNSFITRVMNVNGIIQDPSAATAVAFDPVTGKLRFVPSVFAVKNGKTEVTVIRNTNSMYTIVENKKTFDDMNGHWAQKDVENLASKMVIDGTTDRSYTPEMKVTRAQFAALLVRGLGLPTETTPNVFTDVAATQWYASEVGTAAKYGLVQGVGEGKFNPDQLITREQMVVMMMKAAHLVQGEAQPEAVTNSQFADQDQLSDYARSAVAEAADKGLVHGKTATSFAPQDAATRAEAAVLIKQAMQYLKLIN</sequence>
<evidence type="ECO:0000256" key="3">
    <source>
        <dbReference type="ARBA" id="ARBA00022801"/>
    </source>
</evidence>
<feature type="domain" description="SLH" evidence="8">
    <location>
        <begin position="2280"/>
        <end position="2340"/>
    </location>
</feature>
<dbReference type="InterPro" id="IPR039514">
    <property type="entry name" value="6GAL-like"/>
</dbReference>
<dbReference type="InterPro" id="IPR006710">
    <property type="entry name" value="Glyco_hydro_43"/>
</dbReference>
<feature type="domain" description="SLH" evidence="8">
    <location>
        <begin position="2217"/>
        <end position="2276"/>
    </location>
</feature>
<dbReference type="InterPro" id="IPR001119">
    <property type="entry name" value="SLH_dom"/>
</dbReference>
<gene>
    <name evidence="9" type="ORF">BC351_07055</name>
</gene>
<dbReference type="InterPro" id="IPR008979">
    <property type="entry name" value="Galactose-bd-like_sf"/>
</dbReference>
<dbReference type="OrthoDB" id="273314at2"/>
<comment type="caution">
    <text evidence="9">The sequence shown here is derived from an EMBL/GenBank/DDBJ whole genome shotgun (WGS) entry which is preliminary data.</text>
</comment>
<feature type="compositionally biased region" description="Low complexity" evidence="5">
    <location>
        <begin position="1912"/>
        <end position="1921"/>
    </location>
</feature>
<dbReference type="GO" id="GO:0005975">
    <property type="term" value="P:carbohydrate metabolic process"/>
    <property type="evidence" value="ECO:0007669"/>
    <property type="project" value="InterPro"/>
</dbReference>
<dbReference type="SUPFAM" id="SSF75005">
    <property type="entry name" value="Arabinanase/levansucrase/invertase"/>
    <property type="match status" value="2"/>
</dbReference>
<evidence type="ECO:0000259" key="7">
    <source>
        <dbReference type="PROSITE" id="PS50022"/>
    </source>
</evidence>
<proteinExistence type="inferred from homology"/>
<dbReference type="SUPFAM" id="SSF49785">
    <property type="entry name" value="Galactose-binding domain-like"/>
    <property type="match status" value="3"/>
</dbReference>
<dbReference type="GO" id="GO:0004553">
    <property type="term" value="F:hydrolase activity, hydrolyzing O-glycosyl compounds"/>
    <property type="evidence" value="ECO:0007669"/>
    <property type="project" value="InterPro"/>
</dbReference>
<dbReference type="Pfam" id="PF02368">
    <property type="entry name" value="Big_2"/>
    <property type="match status" value="1"/>
</dbReference>
<dbReference type="EMBL" id="MBTG01000034">
    <property type="protein sequence ID" value="OPH50413.1"/>
    <property type="molecule type" value="Genomic_DNA"/>
</dbReference>
<dbReference type="InterPro" id="IPR013780">
    <property type="entry name" value="Glyco_hydro_b"/>
</dbReference>
<evidence type="ECO:0000256" key="2">
    <source>
        <dbReference type="ARBA" id="ARBA00009865"/>
    </source>
</evidence>
<dbReference type="Pfam" id="PF09479">
    <property type="entry name" value="Flg_new"/>
    <property type="match status" value="1"/>
</dbReference>
<dbReference type="InterPro" id="IPR039743">
    <property type="entry name" value="6GAL/EXGAL"/>
</dbReference>
<dbReference type="InterPro" id="IPR003343">
    <property type="entry name" value="Big_2"/>
</dbReference>
<evidence type="ECO:0000256" key="1">
    <source>
        <dbReference type="ARBA" id="ARBA00004196"/>
    </source>
</evidence>